<dbReference type="GO" id="GO:0046513">
    <property type="term" value="P:ceramide biosynthetic process"/>
    <property type="evidence" value="ECO:0007669"/>
    <property type="project" value="TreeGrafter"/>
</dbReference>
<dbReference type="GO" id="GO:0042284">
    <property type="term" value="F:sphingolipid delta-4 desaturase activity"/>
    <property type="evidence" value="ECO:0007669"/>
    <property type="project" value="TreeGrafter"/>
</dbReference>
<comment type="caution">
    <text evidence="2">The sequence shown here is derived from an EMBL/GenBank/DDBJ whole genome shotgun (WGS) entry which is preliminary data.</text>
</comment>
<dbReference type="PANTHER" id="PTHR12879">
    <property type="entry name" value="SPHINGOLIPID DELTA 4 DESATURASE/C-4 HYDROXYLASE PROTEIN DES2"/>
    <property type="match status" value="1"/>
</dbReference>
<sequence>MAFHGRTIAAYLVHECAHSSVFYEPAWNTRLGVFALWVCGCPYVDFQHIKALHLAHHRDRADTTSFDYQAELEALPRLIPIVLALEYCFVPAVETLIHLRIALYPPQKRCSMTAACGSAVLVALWAFIWRKGGWPALGRHCLAAALLIHFLSIHDAFQHTFDVITPDDVNYVPGPGARTAEYEDKNTYSNLVSARYPAINLLSLNFGFHNAHHKKPMAPWYDLPEIHAKYYGVDTPQVLPFADIVHTWIHNRVRRVLEPDYGVVGTLGTPGRADAFVGALGVSFLTA</sequence>
<protein>
    <recommendedName>
        <fullName evidence="1">Fatty acid desaturase domain-containing protein</fullName>
    </recommendedName>
</protein>
<proteinExistence type="predicted"/>
<dbReference type="PANTHER" id="PTHR12879:SF8">
    <property type="entry name" value="SPHINGOLIPID DELTA(4)-DESATURASE DES1"/>
    <property type="match status" value="1"/>
</dbReference>
<name>A0AAD7UBR8_9STRA</name>
<keyword evidence="3" id="KW-1185">Reference proteome</keyword>
<dbReference type="AlphaFoldDB" id="A0AAD7UBR8"/>
<evidence type="ECO:0000259" key="1">
    <source>
        <dbReference type="Pfam" id="PF00487"/>
    </source>
</evidence>
<dbReference type="EMBL" id="JAQMWT010000398">
    <property type="protein sequence ID" value="KAJ8601871.1"/>
    <property type="molecule type" value="Genomic_DNA"/>
</dbReference>
<dbReference type="Proteomes" id="UP001230188">
    <property type="component" value="Unassembled WGS sequence"/>
</dbReference>
<dbReference type="GO" id="GO:0016020">
    <property type="term" value="C:membrane"/>
    <property type="evidence" value="ECO:0007669"/>
    <property type="project" value="GOC"/>
</dbReference>
<feature type="domain" description="Fatty acid desaturase" evidence="1">
    <location>
        <begin position="6"/>
        <end position="240"/>
    </location>
</feature>
<dbReference type="InterPro" id="IPR005804">
    <property type="entry name" value="FA_desaturase_dom"/>
</dbReference>
<dbReference type="Pfam" id="PF00487">
    <property type="entry name" value="FA_desaturase"/>
    <property type="match status" value="1"/>
</dbReference>
<accession>A0AAD7UBR8</accession>
<reference evidence="2" key="1">
    <citation type="submission" date="2023-01" db="EMBL/GenBank/DDBJ databases">
        <title>Metagenome sequencing of chrysophaentin producing Chrysophaeum taylorii.</title>
        <authorList>
            <person name="Davison J."/>
            <person name="Bewley C."/>
        </authorList>
    </citation>
    <scope>NUCLEOTIDE SEQUENCE</scope>
    <source>
        <strain evidence="2">NIES-1699</strain>
    </source>
</reference>
<evidence type="ECO:0000313" key="3">
    <source>
        <dbReference type="Proteomes" id="UP001230188"/>
    </source>
</evidence>
<evidence type="ECO:0000313" key="2">
    <source>
        <dbReference type="EMBL" id="KAJ8601871.1"/>
    </source>
</evidence>
<organism evidence="2 3">
    <name type="scientific">Chrysophaeum taylorii</name>
    <dbReference type="NCBI Taxonomy" id="2483200"/>
    <lineage>
        <taxon>Eukaryota</taxon>
        <taxon>Sar</taxon>
        <taxon>Stramenopiles</taxon>
        <taxon>Ochrophyta</taxon>
        <taxon>Pelagophyceae</taxon>
        <taxon>Pelagomonadales</taxon>
        <taxon>Pelagomonadaceae</taxon>
        <taxon>Chrysophaeum</taxon>
    </lineage>
</organism>
<gene>
    <name evidence="2" type="ORF">CTAYLR_002686</name>
</gene>